<keyword evidence="3 7" id="KW-0812">Transmembrane</keyword>
<dbReference type="GO" id="GO:0004252">
    <property type="term" value="F:serine-type endopeptidase activity"/>
    <property type="evidence" value="ECO:0007669"/>
    <property type="project" value="InterPro"/>
</dbReference>
<dbReference type="PANTHER" id="PTHR45840">
    <property type="entry name" value="RHOMBOID-RELATED PROTEIN"/>
    <property type="match status" value="1"/>
</dbReference>
<dbReference type="Gene3D" id="1.20.1540.10">
    <property type="entry name" value="Rhomboid-like"/>
    <property type="match status" value="1"/>
</dbReference>
<dbReference type="InterPro" id="IPR022764">
    <property type="entry name" value="Peptidase_S54_rhomboid_dom"/>
</dbReference>
<keyword evidence="10" id="KW-1185">Reference proteome</keyword>
<dbReference type="OrthoDB" id="418595at2759"/>
<dbReference type="InterPro" id="IPR051739">
    <property type="entry name" value="Rhomboid_IM_Serine_Proteases"/>
</dbReference>
<dbReference type="Proteomes" id="UP001153636">
    <property type="component" value="Chromosome 6"/>
</dbReference>
<keyword evidence="5 7" id="KW-1133">Transmembrane helix</keyword>
<evidence type="ECO:0000259" key="8">
    <source>
        <dbReference type="PROSITE" id="PS50222"/>
    </source>
</evidence>
<name>A0A9P0D0M1_9CUCU</name>
<organism evidence="9 10">
    <name type="scientific">Psylliodes chrysocephalus</name>
    <dbReference type="NCBI Taxonomy" id="3402493"/>
    <lineage>
        <taxon>Eukaryota</taxon>
        <taxon>Metazoa</taxon>
        <taxon>Ecdysozoa</taxon>
        <taxon>Arthropoda</taxon>
        <taxon>Hexapoda</taxon>
        <taxon>Insecta</taxon>
        <taxon>Pterygota</taxon>
        <taxon>Neoptera</taxon>
        <taxon>Endopterygota</taxon>
        <taxon>Coleoptera</taxon>
        <taxon>Polyphaga</taxon>
        <taxon>Cucujiformia</taxon>
        <taxon>Chrysomeloidea</taxon>
        <taxon>Chrysomelidae</taxon>
        <taxon>Galerucinae</taxon>
        <taxon>Alticini</taxon>
        <taxon>Psylliodes</taxon>
    </lineage>
</organism>
<dbReference type="CDD" id="cd00051">
    <property type="entry name" value="EFh"/>
    <property type="match status" value="1"/>
</dbReference>
<dbReference type="PROSITE" id="PS50222">
    <property type="entry name" value="EF_HAND_2"/>
    <property type="match status" value="2"/>
</dbReference>
<keyword evidence="6 7" id="KW-0472">Membrane</keyword>
<evidence type="ECO:0000313" key="9">
    <source>
        <dbReference type="EMBL" id="CAH1112648.1"/>
    </source>
</evidence>
<feature type="domain" description="EF-hand" evidence="8">
    <location>
        <begin position="53"/>
        <end position="88"/>
    </location>
</feature>
<dbReference type="Pfam" id="PF13499">
    <property type="entry name" value="EF-hand_7"/>
    <property type="match status" value="1"/>
</dbReference>
<feature type="domain" description="EF-hand" evidence="8">
    <location>
        <begin position="14"/>
        <end position="49"/>
    </location>
</feature>
<comment type="similarity">
    <text evidence="2">Belongs to the peptidase S54 family.</text>
</comment>
<dbReference type="Pfam" id="PF01694">
    <property type="entry name" value="Rhomboid"/>
    <property type="match status" value="1"/>
</dbReference>
<dbReference type="InterPro" id="IPR002048">
    <property type="entry name" value="EF_hand_dom"/>
</dbReference>
<keyword evidence="4" id="KW-0106">Calcium</keyword>
<feature type="transmembrane region" description="Helical" evidence="7">
    <location>
        <begin position="337"/>
        <end position="359"/>
    </location>
</feature>
<feature type="transmembrane region" description="Helical" evidence="7">
    <location>
        <begin position="302"/>
        <end position="325"/>
    </location>
</feature>
<evidence type="ECO:0000256" key="6">
    <source>
        <dbReference type="ARBA" id="ARBA00023136"/>
    </source>
</evidence>
<evidence type="ECO:0000256" key="3">
    <source>
        <dbReference type="ARBA" id="ARBA00022692"/>
    </source>
</evidence>
<proteinExistence type="inferred from homology"/>
<dbReference type="GO" id="GO:0016020">
    <property type="term" value="C:membrane"/>
    <property type="evidence" value="ECO:0007669"/>
    <property type="project" value="UniProtKB-SubCell"/>
</dbReference>
<dbReference type="PANTHER" id="PTHR45840:SF8">
    <property type="entry name" value="RHOMBOID PROTEASE"/>
    <property type="match status" value="1"/>
</dbReference>
<evidence type="ECO:0000256" key="4">
    <source>
        <dbReference type="ARBA" id="ARBA00022837"/>
    </source>
</evidence>
<evidence type="ECO:0000256" key="2">
    <source>
        <dbReference type="ARBA" id="ARBA00009045"/>
    </source>
</evidence>
<reference evidence="9" key="1">
    <citation type="submission" date="2022-01" db="EMBL/GenBank/DDBJ databases">
        <authorList>
            <person name="King R."/>
        </authorList>
    </citation>
    <scope>NUCLEOTIDE SEQUENCE</scope>
</reference>
<evidence type="ECO:0000313" key="10">
    <source>
        <dbReference type="Proteomes" id="UP001153636"/>
    </source>
</evidence>
<dbReference type="InterPro" id="IPR035952">
    <property type="entry name" value="Rhomboid-like_sf"/>
</dbReference>
<evidence type="ECO:0000256" key="5">
    <source>
        <dbReference type="ARBA" id="ARBA00022989"/>
    </source>
</evidence>
<dbReference type="AlphaFoldDB" id="A0A9P0D0M1"/>
<feature type="transmembrane region" description="Helical" evidence="7">
    <location>
        <begin position="276"/>
        <end position="295"/>
    </location>
</feature>
<gene>
    <name evidence="9" type="ORF">PSYICH_LOCUS12671</name>
</gene>
<dbReference type="PROSITE" id="PS00018">
    <property type="entry name" value="EF_HAND_1"/>
    <property type="match status" value="2"/>
</dbReference>
<protein>
    <recommendedName>
        <fullName evidence="8">EF-hand domain-containing protein</fullName>
    </recommendedName>
</protein>
<evidence type="ECO:0000256" key="7">
    <source>
        <dbReference type="SAM" id="Phobius"/>
    </source>
</evidence>
<evidence type="ECO:0000256" key="1">
    <source>
        <dbReference type="ARBA" id="ARBA00004141"/>
    </source>
</evidence>
<comment type="subcellular location">
    <subcellularLocation>
        <location evidence="1">Membrane</location>
        <topology evidence="1">Multi-pass membrane protein</topology>
    </subcellularLocation>
</comment>
<dbReference type="InterPro" id="IPR011992">
    <property type="entry name" value="EF-hand-dom_pair"/>
</dbReference>
<sequence>MSRGVEDIPLKDRYTDSRHAIIFNQCDENRDGFICFRELENYISIHYDECSCIPERVLKKIHKKADADGNKLLNFEEFVELLESKGLEYHLHRCIASYLHHLVPHPKKTTAPFQLRSIRIEKDDEHNLCNEYSCCPPPIFMFLISVLEFALFITDELTQKDSTLTATGVTGKYLLYDPFKKREVWRFLTYMFVHIGYNHIIMNLIVQLALGIPLEMVNKWWRVLTVYFLGGIAGCLAHAVIDGSVRLGGASGGVYALMTAHLAQVIMNWSDLPFAYVQFIVFGIIITVDLGSAAYHRYYMNVVNEIGVTCHLGGALAGILVGIYILKNVHVTSAENYIWWSALVVYVLLTGGAILAVIFT</sequence>
<dbReference type="SMART" id="SM00054">
    <property type="entry name" value="EFh"/>
    <property type="match status" value="2"/>
</dbReference>
<dbReference type="EMBL" id="OV651818">
    <property type="protein sequence ID" value="CAH1112648.1"/>
    <property type="molecule type" value="Genomic_DNA"/>
</dbReference>
<feature type="transmembrane region" description="Helical" evidence="7">
    <location>
        <begin position="220"/>
        <end position="241"/>
    </location>
</feature>
<dbReference type="GO" id="GO:0005509">
    <property type="term" value="F:calcium ion binding"/>
    <property type="evidence" value="ECO:0007669"/>
    <property type="project" value="InterPro"/>
</dbReference>
<accession>A0A9P0D0M1</accession>
<dbReference type="SUPFAM" id="SSF47473">
    <property type="entry name" value="EF-hand"/>
    <property type="match status" value="1"/>
</dbReference>
<dbReference type="Gene3D" id="1.10.238.10">
    <property type="entry name" value="EF-hand"/>
    <property type="match status" value="1"/>
</dbReference>
<dbReference type="InterPro" id="IPR018247">
    <property type="entry name" value="EF_Hand_1_Ca_BS"/>
</dbReference>
<feature type="transmembrane region" description="Helical" evidence="7">
    <location>
        <begin position="187"/>
        <end position="214"/>
    </location>
</feature>
<dbReference type="SUPFAM" id="SSF144091">
    <property type="entry name" value="Rhomboid-like"/>
    <property type="match status" value="1"/>
</dbReference>